<evidence type="ECO:0000256" key="1">
    <source>
        <dbReference type="ARBA" id="ARBA00005395"/>
    </source>
</evidence>
<dbReference type="PANTHER" id="PTHR43420">
    <property type="entry name" value="ACETYLTRANSFERASE"/>
    <property type="match status" value="1"/>
</dbReference>
<dbReference type="InterPro" id="IPR000182">
    <property type="entry name" value="GNAT_dom"/>
</dbReference>
<dbReference type="InterPro" id="IPR016181">
    <property type="entry name" value="Acyl_CoA_acyltransferase"/>
</dbReference>
<evidence type="ECO:0000256" key="4">
    <source>
        <dbReference type="ARBA" id="ARBA00023315"/>
    </source>
</evidence>
<dbReference type="PROSITE" id="PS51186">
    <property type="entry name" value="GNAT"/>
    <property type="match status" value="1"/>
</dbReference>
<comment type="similarity">
    <text evidence="1">Belongs to the acetyltransferase family. RimI subfamily.</text>
</comment>
<protein>
    <submittedName>
        <fullName evidence="7">Ribosomal-protein-alanine N-acetyltransferase</fullName>
    </submittedName>
</protein>
<dbReference type="CDD" id="cd04301">
    <property type="entry name" value="NAT_SF"/>
    <property type="match status" value="1"/>
</dbReference>
<feature type="region of interest" description="Disordered" evidence="5">
    <location>
        <begin position="1"/>
        <end position="30"/>
    </location>
</feature>
<dbReference type="PANTHER" id="PTHR43420:SF44">
    <property type="entry name" value="ACETYLTRANSFERASE YPEA"/>
    <property type="match status" value="1"/>
</dbReference>
<dbReference type="NCBIfam" id="TIGR01575">
    <property type="entry name" value="rimI"/>
    <property type="match status" value="1"/>
</dbReference>
<evidence type="ECO:0000259" key="6">
    <source>
        <dbReference type="PROSITE" id="PS51186"/>
    </source>
</evidence>
<dbReference type="AlphaFoldDB" id="A0A383RHZ1"/>
<gene>
    <name evidence="7" type="ORF">PBLR_14381</name>
</gene>
<dbReference type="Gene3D" id="3.40.630.30">
    <property type="match status" value="1"/>
</dbReference>
<accession>A0A383RHZ1</accession>
<keyword evidence="2" id="KW-0963">Cytoplasm</keyword>
<dbReference type="EMBL" id="LS992241">
    <property type="protein sequence ID" value="SYX85959.1"/>
    <property type="molecule type" value="Genomic_DNA"/>
</dbReference>
<name>A0A383RHZ1_PAEAL</name>
<evidence type="ECO:0000313" key="8">
    <source>
        <dbReference type="Proteomes" id="UP000304148"/>
    </source>
</evidence>
<evidence type="ECO:0000256" key="5">
    <source>
        <dbReference type="SAM" id="MobiDB-lite"/>
    </source>
</evidence>
<keyword evidence="3 7" id="KW-0808">Transferase</keyword>
<feature type="domain" description="N-acetyltransferase" evidence="6">
    <location>
        <begin position="37"/>
        <end position="182"/>
    </location>
</feature>
<proteinExistence type="inferred from homology"/>
<evidence type="ECO:0000256" key="2">
    <source>
        <dbReference type="ARBA" id="ARBA00022490"/>
    </source>
</evidence>
<sequence length="190" mass="21591">MGQAEEQKAGIVSQPRHAGQDEANVNHSSQLKQAQHVQFRRMTIDDISGVLAVEHASFTLPWTQDAFRNEMTNNLFAKYIVMTAGERIIGYAGMWTVLDEAHITNIAVHPEYRGQRLGEMLLQELVQLAHSLEMLRMTLEVRVSNHVAQRLYAKFGFTSQGVRKGYYSDNQEDALIMWSDLDPTAPYTRP</sequence>
<organism evidence="7 8">
    <name type="scientific">Paenibacillus alvei</name>
    <name type="common">Bacillus alvei</name>
    <dbReference type="NCBI Taxonomy" id="44250"/>
    <lineage>
        <taxon>Bacteria</taxon>
        <taxon>Bacillati</taxon>
        <taxon>Bacillota</taxon>
        <taxon>Bacilli</taxon>
        <taxon>Bacillales</taxon>
        <taxon>Paenibacillaceae</taxon>
        <taxon>Paenibacillus</taxon>
    </lineage>
</organism>
<dbReference type="GO" id="GO:0008080">
    <property type="term" value="F:N-acetyltransferase activity"/>
    <property type="evidence" value="ECO:0007669"/>
    <property type="project" value="InterPro"/>
</dbReference>
<dbReference type="Pfam" id="PF00583">
    <property type="entry name" value="Acetyltransf_1"/>
    <property type="match status" value="1"/>
</dbReference>
<dbReference type="Proteomes" id="UP000304148">
    <property type="component" value="Chromosome"/>
</dbReference>
<dbReference type="InterPro" id="IPR050680">
    <property type="entry name" value="YpeA/RimI_acetyltransf"/>
</dbReference>
<reference evidence="8" key="1">
    <citation type="submission" date="2018-08" db="EMBL/GenBank/DDBJ databases">
        <authorList>
            <person name="Chevrot R."/>
        </authorList>
    </citation>
    <scope>NUCLEOTIDE SEQUENCE [LARGE SCALE GENOMIC DNA]</scope>
</reference>
<evidence type="ECO:0000313" key="7">
    <source>
        <dbReference type="EMBL" id="SYX85959.1"/>
    </source>
</evidence>
<dbReference type="SUPFAM" id="SSF55729">
    <property type="entry name" value="Acyl-CoA N-acyltransferases (Nat)"/>
    <property type="match status" value="1"/>
</dbReference>
<evidence type="ECO:0000256" key="3">
    <source>
        <dbReference type="ARBA" id="ARBA00022679"/>
    </source>
</evidence>
<keyword evidence="4" id="KW-0012">Acyltransferase</keyword>
<dbReference type="InterPro" id="IPR006464">
    <property type="entry name" value="AcTrfase_RimI/Ard1"/>
</dbReference>